<protein>
    <recommendedName>
        <fullName evidence="5">NADH dehydrogenase [ubiquinone] 1 alpha subcomplex subunit 3</fullName>
    </recommendedName>
    <alternativeName>
        <fullName evidence="15">Complex I-B9</fullName>
    </alternativeName>
    <alternativeName>
        <fullName evidence="16">NADH-ubiquinone oxidoreductase B9 subunit</fullName>
    </alternativeName>
</protein>
<feature type="non-terminal residue" evidence="17">
    <location>
        <position position="1"/>
    </location>
</feature>
<keyword evidence="6" id="KW-0813">Transport</keyword>
<evidence type="ECO:0000256" key="1">
    <source>
        <dbReference type="ARBA" id="ARBA00003195"/>
    </source>
</evidence>
<evidence type="ECO:0000256" key="10">
    <source>
        <dbReference type="ARBA" id="ARBA00022982"/>
    </source>
</evidence>
<evidence type="ECO:0000256" key="8">
    <source>
        <dbReference type="ARBA" id="ARBA00022692"/>
    </source>
</evidence>
<dbReference type="PANTHER" id="PTHR15221">
    <property type="entry name" value="NADH DEHYDROGENASE [UBIQUINONE] 1 ALPHA SUBCOMPLEX SUBUNIT 3"/>
    <property type="match status" value="1"/>
</dbReference>
<comment type="subunit">
    <text evidence="4">Complex I is composed of 45 different subunits.</text>
</comment>
<gene>
    <name evidence="17" type="primary">Ndufa3</name>
    <name evidence="17" type="ORF">L345_03540</name>
</gene>
<keyword evidence="17" id="KW-0830">Ubiquinone</keyword>
<keyword evidence="12" id="KW-0007">Acetylation</keyword>
<evidence type="ECO:0000256" key="4">
    <source>
        <dbReference type="ARBA" id="ARBA00011533"/>
    </source>
</evidence>
<evidence type="ECO:0000256" key="15">
    <source>
        <dbReference type="ARBA" id="ARBA00031425"/>
    </source>
</evidence>
<dbReference type="Proteomes" id="UP000018936">
    <property type="component" value="Unassembled WGS sequence"/>
</dbReference>
<dbReference type="Pfam" id="PF14987">
    <property type="entry name" value="NADHdh_A3"/>
    <property type="match status" value="1"/>
</dbReference>
<proteinExistence type="inferred from homology"/>
<comment type="similarity">
    <text evidence="3">Belongs to the complex I NDUFA3 subunit family.</text>
</comment>
<evidence type="ECO:0000313" key="17">
    <source>
        <dbReference type="EMBL" id="ETE70657.1"/>
    </source>
</evidence>
<keyword evidence="13" id="KW-0496">Mitochondrion</keyword>
<comment type="caution">
    <text evidence="17">The sequence shown here is derived from an EMBL/GenBank/DDBJ whole genome shotgun (WGS) entry which is preliminary data.</text>
</comment>
<accession>V8P9T5</accession>
<keyword evidence="11" id="KW-1133">Transmembrane helix</keyword>
<keyword evidence="10" id="KW-0249">Electron transport</keyword>
<evidence type="ECO:0000256" key="2">
    <source>
        <dbReference type="ARBA" id="ARBA00004434"/>
    </source>
</evidence>
<keyword evidence="18" id="KW-1185">Reference proteome</keyword>
<dbReference type="InterPro" id="IPR026626">
    <property type="entry name" value="NDUFA3"/>
</dbReference>
<keyword evidence="8" id="KW-0812">Transmembrane</keyword>
<evidence type="ECO:0000256" key="16">
    <source>
        <dbReference type="ARBA" id="ARBA00032035"/>
    </source>
</evidence>
<name>V8P9T5_OPHHA</name>
<dbReference type="AlphaFoldDB" id="V8P9T5"/>
<evidence type="ECO:0000256" key="13">
    <source>
        <dbReference type="ARBA" id="ARBA00023128"/>
    </source>
</evidence>
<sequence length="229" mass="25914">MATVTLPLVSPFTRYTRLMNERMPYHYPVPVRDDGSMPDIPAHPCDKEDFNWPFNHAGSHDTINQYTVKNLEEILKELSLPSVQGFPTKNIHRKHHGTLMASLAATWVYILSLDEWPASVKIRTGTRAGKLRVMELLLETLLINSEKHIRSNHVPVLTPCIVGQALDTCVESSPVAATYPPLPRLLVSLHQQIPPQFLTHFLGYFHQKEEAMPALSQEALKILQNSQQP</sequence>
<dbReference type="GO" id="GO:0005743">
    <property type="term" value="C:mitochondrial inner membrane"/>
    <property type="evidence" value="ECO:0007669"/>
    <property type="project" value="UniProtKB-SubCell"/>
</dbReference>
<evidence type="ECO:0000256" key="3">
    <source>
        <dbReference type="ARBA" id="ARBA00008253"/>
    </source>
</evidence>
<comment type="function">
    <text evidence="1">Accessory subunit of the mitochondrial membrane respiratory chain NADH dehydrogenase (Complex I), that is believed not to be involved in catalysis. Complex I functions in the transfer of electrons from NADH to the respiratory chain. The immediate electron acceptor for the enzyme is believed to be ubiquinone.</text>
</comment>
<evidence type="ECO:0000256" key="6">
    <source>
        <dbReference type="ARBA" id="ARBA00022448"/>
    </source>
</evidence>
<keyword evidence="14" id="KW-0472">Membrane</keyword>
<evidence type="ECO:0000256" key="12">
    <source>
        <dbReference type="ARBA" id="ARBA00022990"/>
    </source>
</evidence>
<reference evidence="17 18" key="1">
    <citation type="journal article" date="2013" name="Proc. Natl. Acad. Sci. U.S.A.">
        <title>The king cobra genome reveals dynamic gene evolution and adaptation in the snake venom system.</title>
        <authorList>
            <person name="Vonk F.J."/>
            <person name="Casewell N.R."/>
            <person name="Henkel C.V."/>
            <person name="Heimberg A.M."/>
            <person name="Jansen H.J."/>
            <person name="McCleary R.J."/>
            <person name="Kerkkamp H.M."/>
            <person name="Vos R.A."/>
            <person name="Guerreiro I."/>
            <person name="Calvete J.J."/>
            <person name="Wuster W."/>
            <person name="Woods A.E."/>
            <person name="Logan J.M."/>
            <person name="Harrison R.A."/>
            <person name="Castoe T.A."/>
            <person name="de Koning A.P."/>
            <person name="Pollock D.D."/>
            <person name="Yandell M."/>
            <person name="Calderon D."/>
            <person name="Renjifo C."/>
            <person name="Currier R.B."/>
            <person name="Salgado D."/>
            <person name="Pla D."/>
            <person name="Sanz L."/>
            <person name="Hyder A.S."/>
            <person name="Ribeiro J.M."/>
            <person name="Arntzen J.W."/>
            <person name="van den Thillart G.E."/>
            <person name="Boetzer M."/>
            <person name="Pirovano W."/>
            <person name="Dirks R.P."/>
            <person name="Spaink H.P."/>
            <person name="Duboule D."/>
            <person name="McGlinn E."/>
            <person name="Kini R.M."/>
            <person name="Richardson M.K."/>
        </authorList>
    </citation>
    <scope>NUCLEOTIDE SEQUENCE</scope>
    <source>
        <tissue evidence="17">Blood</tissue>
    </source>
</reference>
<evidence type="ECO:0000256" key="14">
    <source>
        <dbReference type="ARBA" id="ARBA00023136"/>
    </source>
</evidence>
<dbReference type="GO" id="GO:0045271">
    <property type="term" value="C:respiratory chain complex I"/>
    <property type="evidence" value="ECO:0007669"/>
    <property type="project" value="InterPro"/>
</dbReference>
<keyword evidence="7" id="KW-0679">Respiratory chain</keyword>
<dbReference type="PANTHER" id="PTHR15221:SF0">
    <property type="entry name" value="NADH DEHYDROGENASE [UBIQUINONE] 1 ALPHA SUBCOMPLEX SUBUNIT 3"/>
    <property type="match status" value="1"/>
</dbReference>
<evidence type="ECO:0000256" key="9">
    <source>
        <dbReference type="ARBA" id="ARBA00022792"/>
    </source>
</evidence>
<evidence type="ECO:0000256" key="7">
    <source>
        <dbReference type="ARBA" id="ARBA00022660"/>
    </source>
</evidence>
<evidence type="ECO:0000256" key="11">
    <source>
        <dbReference type="ARBA" id="ARBA00022989"/>
    </source>
</evidence>
<evidence type="ECO:0000256" key="5">
    <source>
        <dbReference type="ARBA" id="ARBA00016391"/>
    </source>
</evidence>
<dbReference type="EMBL" id="AZIM01000507">
    <property type="protein sequence ID" value="ETE70657.1"/>
    <property type="molecule type" value="Genomic_DNA"/>
</dbReference>
<keyword evidence="9" id="KW-0999">Mitochondrion inner membrane</keyword>
<organism evidence="17 18">
    <name type="scientific">Ophiophagus hannah</name>
    <name type="common">King cobra</name>
    <name type="synonym">Naja hannah</name>
    <dbReference type="NCBI Taxonomy" id="8665"/>
    <lineage>
        <taxon>Eukaryota</taxon>
        <taxon>Metazoa</taxon>
        <taxon>Chordata</taxon>
        <taxon>Craniata</taxon>
        <taxon>Vertebrata</taxon>
        <taxon>Euteleostomi</taxon>
        <taxon>Lepidosauria</taxon>
        <taxon>Squamata</taxon>
        <taxon>Bifurcata</taxon>
        <taxon>Unidentata</taxon>
        <taxon>Episquamata</taxon>
        <taxon>Toxicofera</taxon>
        <taxon>Serpentes</taxon>
        <taxon>Colubroidea</taxon>
        <taxon>Elapidae</taxon>
        <taxon>Elapinae</taxon>
        <taxon>Ophiophagus</taxon>
    </lineage>
</organism>
<evidence type="ECO:0000313" key="18">
    <source>
        <dbReference type="Proteomes" id="UP000018936"/>
    </source>
</evidence>
<comment type="subcellular location">
    <subcellularLocation>
        <location evidence="2">Mitochondrion inner membrane</location>
        <topology evidence="2">Single-pass membrane protein</topology>
    </subcellularLocation>
</comment>
<dbReference type="OrthoDB" id="199366at2759"/>